<evidence type="ECO:0000313" key="2">
    <source>
        <dbReference type="Proteomes" id="UP000007266"/>
    </source>
</evidence>
<reference evidence="1 2" key="2">
    <citation type="journal article" date="2010" name="Nucleic Acids Res.">
        <title>BeetleBase in 2010: revisions to provide comprehensive genomic information for Tribolium castaneum.</title>
        <authorList>
            <person name="Kim H.S."/>
            <person name="Murphy T."/>
            <person name="Xia J."/>
            <person name="Caragea D."/>
            <person name="Park Y."/>
            <person name="Beeman R.W."/>
            <person name="Lorenzen M.D."/>
            <person name="Butcher S."/>
            <person name="Manak J.R."/>
            <person name="Brown S.J."/>
        </authorList>
    </citation>
    <scope>GENOME REANNOTATION</scope>
    <source>
        <strain evidence="1 2">Georgia GA2</strain>
    </source>
</reference>
<dbReference type="Pfam" id="PF08615">
    <property type="entry name" value="RNase_H2_suC"/>
    <property type="match status" value="1"/>
</dbReference>
<dbReference type="OMA" id="SQFTYWN"/>
<protein>
    <submittedName>
        <fullName evidence="1">Ribonuclease H2 subunit C-like Protein</fullName>
    </submittedName>
</protein>
<dbReference type="Proteomes" id="UP000007266">
    <property type="component" value="Linkage group 3"/>
</dbReference>
<proteinExistence type="predicted"/>
<dbReference type="GO" id="GO:0006401">
    <property type="term" value="P:RNA catabolic process"/>
    <property type="evidence" value="ECO:0007669"/>
    <property type="project" value="InterPro"/>
</dbReference>
<dbReference type="GO" id="GO:0032299">
    <property type="term" value="C:ribonuclease H2 complex"/>
    <property type="evidence" value="ECO:0007669"/>
    <property type="project" value="InterPro"/>
</dbReference>
<organism evidence="1 2">
    <name type="scientific">Tribolium castaneum</name>
    <name type="common">Red flour beetle</name>
    <dbReference type="NCBI Taxonomy" id="7070"/>
    <lineage>
        <taxon>Eukaryota</taxon>
        <taxon>Metazoa</taxon>
        <taxon>Ecdysozoa</taxon>
        <taxon>Arthropoda</taxon>
        <taxon>Hexapoda</taxon>
        <taxon>Insecta</taxon>
        <taxon>Pterygota</taxon>
        <taxon>Neoptera</taxon>
        <taxon>Endopterygota</taxon>
        <taxon>Coleoptera</taxon>
        <taxon>Polyphaga</taxon>
        <taxon>Cucujiformia</taxon>
        <taxon>Tenebrionidae</taxon>
        <taxon>Tenebrionidae incertae sedis</taxon>
        <taxon>Tribolium</taxon>
    </lineage>
</organism>
<dbReference type="HOGENOM" id="CLU_097632_2_1_1"/>
<reference evidence="1 2" key="1">
    <citation type="journal article" date="2008" name="Nature">
        <title>The genome of the model beetle and pest Tribolium castaneum.</title>
        <authorList>
            <consortium name="Tribolium Genome Sequencing Consortium"/>
            <person name="Richards S."/>
            <person name="Gibbs R.A."/>
            <person name="Weinstock G.M."/>
            <person name="Brown S.J."/>
            <person name="Denell R."/>
            <person name="Beeman R.W."/>
            <person name="Gibbs R."/>
            <person name="Beeman R.W."/>
            <person name="Brown S.J."/>
            <person name="Bucher G."/>
            <person name="Friedrich M."/>
            <person name="Grimmelikhuijzen C.J."/>
            <person name="Klingler M."/>
            <person name="Lorenzen M."/>
            <person name="Richards S."/>
            <person name="Roth S."/>
            <person name="Schroder R."/>
            <person name="Tautz D."/>
            <person name="Zdobnov E.M."/>
            <person name="Muzny D."/>
            <person name="Gibbs R.A."/>
            <person name="Weinstock G.M."/>
            <person name="Attaway T."/>
            <person name="Bell S."/>
            <person name="Buhay C.J."/>
            <person name="Chandrabose M.N."/>
            <person name="Chavez D."/>
            <person name="Clerk-Blankenburg K.P."/>
            <person name="Cree A."/>
            <person name="Dao M."/>
            <person name="Davis C."/>
            <person name="Chacko J."/>
            <person name="Dinh H."/>
            <person name="Dugan-Rocha S."/>
            <person name="Fowler G."/>
            <person name="Garner T.T."/>
            <person name="Garnes J."/>
            <person name="Gnirke A."/>
            <person name="Hawes A."/>
            <person name="Hernandez J."/>
            <person name="Hines S."/>
            <person name="Holder M."/>
            <person name="Hume J."/>
            <person name="Jhangiani S.N."/>
            <person name="Joshi V."/>
            <person name="Khan Z.M."/>
            <person name="Jackson L."/>
            <person name="Kovar C."/>
            <person name="Kowis A."/>
            <person name="Lee S."/>
            <person name="Lewis L.R."/>
            <person name="Margolis J."/>
            <person name="Morgan M."/>
            <person name="Nazareth L.V."/>
            <person name="Nguyen N."/>
            <person name="Okwuonu G."/>
            <person name="Parker D."/>
            <person name="Richards S."/>
            <person name="Ruiz S.J."/>
            <person name="Santibanez J."/>
            <person name="Savard J."/>
            <person name="Scherer S.E."/>
            <person name="Schneider B."/>
            <person name="Sodergren E."/>
            <person name="Tautz D."/>
            <person name="Vattahil S."/>
            <person name="Villasana D."/>
            <person name="White C.S."/>
            <person name="Wright R."/>
            <person name="Park Y."/>
            <person name="Beeman R.W."/>
            <person name="Lord J."/>
            <person name="Oppert B."/>
            <person name="Lorenzen M."/>
            <person name="Brown S."/>
            <person name="Wang L."/>
            <person name="Savard J."/>
            <person name="Tautz D."/>
            <person name="Richards S."/>
            <person name="Weinstock G."/>
            <person name="Gibbs R.A."/>
            <person name="Liu Y."/>
            <person name="Worley K."/>
            <person name="Weinstock G."/>
            <person name="Elsik C.G."/>
            <person name="Reese J.T."/>
            <person name="Elhaik E."/>
            <person name="Landan G."/>
            <person name="Graur D."/>
            <person name="Arensburger P."/>
            <person name="Atkinson P."/>
            <person name="Beeman R.W."/>
            <person name="Beidler J."/>
            <person name="Brown S.J."/>
            <person name="Demuth J.P."/>
            <person name="Drury D.W."/>
            <person name="Du Y.Z."/>
            <person name="Fujiwara H."/>
            <person name="Lorenzen M."/>
            <person name="Maselli V."/>
            <person name="Osanai M."/>
            <person name="Park Y."/>
            <person name="Robertson H.M."/>
            <person name="Tu Z."/>
            <person name="Wang J.J."/>
            <person name="Wang S."/>
            <person name="Richards S."/>
            <person name="Song H."/>
            <person name="Zhang L."/>
            <person name="Sodergren E."/>
            <person name="Werner D."/>
            <person name="Stanke M."/>
            <person name="Morgenstern B."/>
            <person name="Solovyev V."/>
            <person name="Kosarev P."/>
            <person name="Brown G."/>
            <person name="Chen H.C."/>
            <person name="Ermolaeva O."/>
            <person name="Hlavina W."/>
            <person name="Kapustin Y."/>
            <person name="Kiryutin B."/>
            <person name="Kitts P."/>
            <person name="Maglott D."/>
            <person name="Pruitt K."/>
            <person name="Sapojnikov V."/>
            <person name="Souvorov A."/>
            <person name="Mackey A.J."/>
            <person name="Waterhouse R.M."/>
            <person name="Wyder S."/>
            <person name="Zdobnov E.M."/>
            <person name="Zdobnov E.M."/>
            <person name="Wyder S."/>
            <person name="Kriventseva E.V."/>
            <person name="Kadowaki T."/>
            <person name="Bork P."/>
            <person name="Aranda M."/>
            <person name="Bao R."/>
            <person name="Beermann A."/>
            <person name="Berns N."/>
            <person name="Bolognesi R."/>
            <person name="Bonneton F."/>
            <person name="Bopp D."/>
            <person name="Brown S.J."/>
            <person name="Bucher G."/>
            <person name="Butts T."/>
            <person name="Chaumot A."/>
            <person name="Denell R.E."/>
            <person name="Ferrier D.E."/>
            <person name="Friedrich M."/>
            <person name="Gordon C.M."/>
            <person name="Jindra M."/>
            <person name="Klingler M."/>
            <person name="Lan Q."/>
            <person name="Lattorff H.M."/>
            <person name="Laudet V."/>
            <person name="von Levetsow C."/>
            <person name="Liu Z."/>
            <person name="Lutz R."/>
            <person name="Lynch J.A."/>
            <person name="da Fonseca R.N."/>
            <person name="Posnien N."/>
            <person name="Reuter R."/>
            <person name="Roth S."/>
            <person name="Savard J."/>
            <person name="Schinko J.B."/>
            <person name="Schmitt C."/>
            <person name="Schoppmeier M."/>
            <person name="Schroder R."/>
            <person name="Shippy T.D."/>
            <person name="Simonnet F."/>
            <person name="Marques-Souza H."/>
            <person name="Tautz D."/>
            <person name="Tomoyasu Y."/>
            <person name="Trauner J."/>
            <person name="Van der Zee M."/>
            <person name="Vervoort M."/>
            <person name="Wittkopp N."/>
            <person name="Wimmer E.A."/>
            <person name="Yang X."/>
            <person name="Jones A.K."/>
            <person name="Sattelle D.B."/>
            <person name="Ebert P.R."/>
            <person name="Nelson D."/>
            <person name="Scott J.G."/>
            <person name="Beeman R.W."/>
            <person name="Muthukrishnan S."/>
            <person name="Kramer K.J."/>
            <person name="Arakane Y."/>
            <person name="Beeman R.W."/>
            <person name="Zhu Q."/>
            <person name="Hogenkamp D."/>
            <person name="Dixit R."/>
            <person name="Oppert B."/>
            <person name="Jiang H."/>
            <person name="Zou Z."/>
            <person name="Marshall J."/>
            <person name="Elpidina E."/>
            <person name="Vinokurov K."/>
            <person name="Oppert C."/>
            <person name="Zou Z."/>
            <person name="Evans J."/>
            <person name="Lu Z."/>
            <person name="Zhao P."/>
            <person name="Sumathipala N."/>
            <person name="Altincicek B."/>
            <person name="Vilcinskas A."/>
            <person name="Williams M."/>
            <person name="Hultmark D."/>
            <person name="Hetru C."/>
            <person name="Jiang H."/>
            <person name="Grimmelikhuijzen C.J."/>
            <person name="Hauser F."/>
            <person name="Cazzamali G."/>
            <person name="Williamson M."/>
            <person name="Park Y."/>
            <person name="Li B."/>
            <person name="Tanaka Y."/>
            <person name="Predel R."/>
            <person name="Neupert S."/>
            <person name="Schachtner J."/>
            <person name="Verleyen P."/>
            <person name="Raible F."/>
            <person name="Bork P."/>
            <person name="Friedrich M."/>
            <person name="Walden K.K."/>
            <person name="Robertson H.M."/>
            <person name="Angeli S."/>
            <person name="Foret S."/>
            <person name="Bucher G."/>
            <person name="Schuetz S."/>
            <person name="Maleszka R."/>
            <person name="Wimmer E.A."/>
            <person name="Beeman R.W."/>
            <person name="Lorenzen M."/>
            <person name="Tomoyasu Y."/>
            <person name="Miller S.C."/>
            <person name="Grossmann D."/>
            <person name="Bucher G."/>
        </authorList>
    </citation>
    <scope>NUCLEOTIDE SEQUENCE [LARGE SCALE GENOMIC DNA]</scope>
    <source>
        <strain evidence="1 2">Georgia GA2</strain>
    </source>
</reference>
<accession>D6WFV5</accession>
<dbReference type="STRING" id="7070.D6WFV5"/>
<dbReference type="Gene3D" id="2.40.128.680">
    <property type="match status" value="1"/>
</dbReference>
<gene>
    <name evidence="1" type="primary">AUGUSTUS-3.0.2_02570</name>
    <name evidence="1" type="ORF">TcasGA2_TC002570</name>
</gene>
<dbReference type="PANTHER" id="PTHR47204:SF1">
    <property type="entry name" value="RIBONUCLEASE H2 SUBUNIT C"/>
    <property type="match status" value="1"/>
</dbReference>
<dbReference type="EMBL" id="KQ971328">
    <property type="protein sequence ID" value="EEZ99790.1"/>
    <property type="molecule type" value="Genomic_DNA"/>
</dbReference>
<keyword evidence="2" id="KW-1185">Reference proteome</keyword>
<dbReference type="eggNOG" id="ENOG502SBKV">
    <property type="taxonomic scope" value="Eukaryota"/>
</dbReference>
<name>D6WFV5_TRICA</name>
<evidence type="ECO:0000313" key="1">
    <source>
        <dbReference type="EMBL" id="EEZ99790.1"/>
    </source>
</evidence>
<dbReference type="AlphaFoldDB" id="D6WFV5"/>
<dbReference type="PANTHER" id="PTHR47204">
    <property type="entry name" value="OS02G0168900 PROTEIN"/>
    <property type="match status" value="1"/>
</dbReference>
<dbReference type="PhylomeDB" id="D6WFV5"/>
<sequence length="136" mass="15665">MAIHIDNIRNYILKQENNSKVQSMPFRILADCDAPVSKYFETGVKVQEDETQKASFRGYPLRGKTVELPEGYIGVVLHESIAPVSDKEERKFHVTNKFKTLTYWNWDKAPSKNDKIIQALDWIDVAEALHSPITEE</sequence>
<dbReference type="CDD" id="cd09271">
    <property type="entry name" value="RNase_H2-C"/>
    <property type="match status" value="1"/>
</dbReference>
<dbReference type="InterPro" id="IPR013924">
    <property type="entry name" value="RNase_H2_suC"/>
</dbReference>